<dbReference type="AlphaFoldDB" id="Q1N1V4"/>
<keyword evidence="5 6" id="KW-0472">Membrane</keyword>
<name>Q1N1V4_9GAMM</name>
<dbReference type="InterPro" id="IPR002781">
    <property type="entry name" value="TM_pro_TauE-like"/>
</dbReference>
<comment type="caution">
    <text evidence="7">The sequence shown here is derived from an EMBL/GenBank/DDBJ whole genome shotgun (WGS) entry which is preliminary data.</text>
</comment>
<protein>
    <recommendedName>
        <fullName evidence="6">Probable membrane transporter protein</fullName>
    </recommendedName>
</protein>
<sequence length="250" mass="26484">MLDQIILFFIAIVANIFSAFAGGGAGLIQLPILIFLGLPFAIALATHKVATVALGLGATIRNIKEGHTSWRFNLIMLAAGIPGVVLGAYAIIGIDDRLAEILLGALTLSLSIYSIVKPNLGLVPEHRNQTGWGLLIGCIGLFAIGFTNGALSAGTGLFATMWLVKWFGLNYKHAVGHTLISVGLFWNFSGALTMGLLAQIQWDWLPALVLGSSIGGYIGAHYAIKMGSSWIKRVYEVVTLVVGIKLIIGA</sequence>
<dbReference type="InterPro" id="IPR051598">
    <property type="entry name" value="TSUP/Inactive_protease-like"/>
</dbReference>
<feature type="transmembrane region" description="Helical" evidence="6">
    <location>
        <begin position="204"/>
        <end position="224"/>
    </location>
</feature>
<evidence type="ECO:0000313" key="8">
    <source>
        <dbReference type="Proteomes" id="UP000004263"/>
    </source>
</evidence>
<feature type="transmembrane region" description="Helical" evidence="6">
    <location>
        <begin position="7"/>
        <end position="28"/>
    </location>
</feature>
<keyword evidence="6" id="KW-1003">Cell membrane</keyword>
<keyword evidence="4 6" id="KW-1133">Transmembrane helix</keyword>
<proteinExistence type="inferred from homology"/>
<gene>
    <name evidence="7" type="ORF">RED65_04105</name>
</gene>
<dbReference type="PANTHER" id="PTHR43701:SF5">
    <property type="entry name" value="MEMBRANE TRANSPORTER PROTEIN-RELATED"/>
    <property type="match status" value="1"/>
</dbReference>
<feature type="transmembrane region" description="Helical" evidence="6">
    <location>
        <begin position="174"/>
        <end position="197"/>
    </location>
</feature>
<dbReference type="Pfam" id="PF01925">
    <property type="entry name" value="TauE"/>
    <property type="match status" value="1"/>
</dbReference>
<feature type="transmembrane region" description="Helical" evidence="6">
    <location>
        <begin position="72"/>
        <end position="92"/>
    </location>
</feature>
<evidence type="ECO:0000256" key="6">
    <source>
        <dbReference type="RuleBase" id="RU363041"/>
    </source>
</evidence>
<dbReference type="GO" id="GO:0005886">
    <property type="term" value="C:plasma membrane"/>
    <property type="evidence" value="ECO:0007669"/>
    <property type="project" value="UniProtKB-SubCell"/>
</dbReference>
<evidence type="ECO:0000256" key="2">
    <source>
        <dbReference type="ARBA" id="ARBA00009142"/>
    </source>
</evidence>
<feature type="transmembrane region" description="Helical" evidence="6">
    <location>
        <begin position="34"/>
        <end position="60"/>
    </location>
</feature>
<accession>Q1N1V4</accession>
<organism evidence="7 8">
    <name type="scientific">Bermanella marisrubri</name>
    <dbReference type="NCBI Taxonomy" id="207949"/>
    <lineage>
        <taxon>Bacteria</taxon>
        <taxon>Pseudomonadati</taxon>
        <taxon>Pseudomonadota</taxon>
        <taxon>Gammaproteobacteria</taxon>
        <taxon>Oceanospirillales</taxon>
        <taxon>Oceanospirillaceae</taxon>
        <taxon>Bermanella</taxon>
    </lineage>
</organism>
<dbReference type="HOGENOM" id="CLU_045498_2_0_6"/>
<keyword evidence="3 6" id="KW-0812">Transmembrane</keyword>
<dbReference type="OrthoDB" id="8559109at2"/>
<evidence type="ECO:0000256" key="1">
    <source>
        <dbReference type="ARBA" id="ARBA00004141"/>
    </source>
</evidence>
<dbReference type="PANTHER" id="PTHR43701">
    <property type="entry name" value="MEMBRANE TRANSPORTER PROTEIN MJ0441-RELATED"/>
    <property type="match status" value="1"/>
</dbReference>
<evidence type="ECO:0000256" key="3">
    <source>
        <dbReference type="ARBA" id="ARBA00022692"/>
    </source>
</evidence>
<feature type="transmembrane region" description="Helical" evidence="6">
    <location>
        <begin position="132"/>
        <end position="154"/>
    </location>
</feature>
<comment type="subcellular location">
    <subcellularLocation>
        <location evidence="6">Cell membrane</location>
        <topology evidence="6">Multi-pass membrane protein</topology>
    </subcellularLocation>
    <subcellularLocation>
        <location evidence="1">Membrane</location>
        <topology evidence="1">Multi-pass membrane protein</topology>
    </subcellularLocation>
</comment>
<keyword evidence="8" id="KW-1185">Reference proteome</keyword>
<dbReference type="RefSeq" id="WP_007016273.1">
    <property type="nucleotide sequence ID" value="NZ_AAQH01000009.1"/>
</dbReference>
<comment type="similarity">
    <text evidence="2 6">Belongs to the 4-toluene sulfonate uptake permease (TSUP) (TC 2.A.102) family.</text>
</comment>
<reference evidence="7 8" key="1">
    <citation type="submission" date="2006-03" db="EMBL/GenBank/DDBJ databases">
        <authorList>
            <person name="Pinhassi J."/>
            <person name="Pedros-Alio C."/>
            <person name="Ferriera S."/>
            <person name="Johnson J."/>
            <person name="Kravitz S."/>
            <person name="Halpern A."/>
            <person name="Remington K."/>
            <person name="Beeson K."/>
            <person name="Tran B."/>
            <person name="Rogers Y.-H."/>
            <person name="Friedman R."/>
            <person name="Venter J.C."/>
        </authorList>
    </citation>
    <scope>NUCLEOTIDE SEQUENCE [LARGE SCALE GENOMIC DNA]</scope>
    <source>
        <strain evidence="7 8">RED65</strain>
    </source>
</reference>
<dbReference type="Proteomes" id="UP000004263">
    <property type="component" value="Unassembled WGS sequence"/>
</dbReference>
<dbReference type="EMBL" id="AAQH01000009">
    <property type="protein sequence ID" value="EAT12177.1"/>
    <property type="molecule type" value="Genomic_DNA"/>
</dbReference>
<evidence type="ECO:0000256" key="5">
    <source>
        <dbReference type="ARBA" id="ARBA00023136"/>
    </source>
</evidence>
<dbReference type="STRING" id="207949.RED65_04105"/>
<evidence type="ECO:0000313" key="7">
    <source>
        <dbReference type="EMBL" id="EAT12177.1"/>
    </source>
</evidence>
<evidence type="ECO:0000256" key="4">
    <source>
        <dbReference type="ARBA" id="ARBA00022989"/>
    </source>
</evidence>